<organism evidence="1">
    <name type="scientific">Siphoviridae sp. ctHip2</name>
    <dbReference type="NCBI Taxonomy" id="2827830"/>
    <lineage>
        <taxon>Viruses</taxon>
        <taxon>Duplodnaviria</taxon>
        <taxon>Heunggongvirae</taxon>
        <taxon>Uroviricota</taxon>
        <taxon>Caudoviricetes</taxon>
    </lineage>
</organism>
<proteinExistence type="predicted"/>
<protein>
    <submittedName>
        <fullName evidence="1">Uncharacterized protein</fullName>
    </submittedName>
</protein>
<accession>A0A8S5RVV7</accession>
<dbReference type="EMBL" id="BK032497">
    <property type="protein sequence ID" value="DAF42703.1"/>
    <property type="molecule type" value="Genomic_DNA"/>
</dbReference>
<reference evidence="1" key="1">
    <citation type="journal article" date="2021" name="Proc. Natl. Acad. Sci. U.S.A.">
        <title>A Catalog of Tens of Thousands of Viruses from Human Metagenomes Reveals Hidden Associations with Chronic Diseases.</title>
        <authorList>
            <person name="Tisza M.J."/>
            <person name="Buck C.B."/>
        </authorList>
    </citation>
    <scope>NUCLEOTIDE SEQUENCE</scope>
    <source>
        <strain evidence="1">CtHip2</strain>
    </source>
</reference>
<sequence>MYKSCFLLLSERFTAFKQNEKGIDKLCLLLDSNSF</sequence>
<name>A0A8S5RVV7_9CAUD</name>
<evidence type="ECO:0000313" key="1">
    <source>
        <dbReference type="EMBL" id="DAF42703.1"/>
    </source>
</evidence>